<comment type="caution">
    <text evidence="1">The sequence shown here is derived from an EMBL/GenBank/DDBJ whole genome shotgun (WGS) entry which is preliminary data.</text>
</comment>
<organism evidence="1 2">
    <name type="scientific">Gulo gulo</name>
    <name type="common">Wolverine</name>
    <name type="synonym">Gluton</name>
    <dbReference type="NCBI Taxonomy" id="48420"/>
    <lineage>
        <taxon>Eukaryota</taxon>
        <taxon>Metazoa</taxon>
        <taxon>Chordata</taxon>
        <taxon>Craniata</taxon>
        <taxon>Vertebrata</taxon>
        <taxon>Euteleostomi</taxon>
        <taxon>Mammalia</taxon>
        <taxon>Eutheria</taxon>
        <taxon>Laurasiatheria</taxon>
        <taxon>Carnivora</taxon>
        <taxon>Caniformia</taxon>
        <taxon>Musteloidea</taxon>
        <taxon>Mustelidae</taxon>
        <taxon>Guloninae</taxon>
        <taxon>Gulo</taxon>
    </lineage>
</organism>
<protein>
    <submittedName>
        <fullName evidence="1">Uncharacterized protein</fullName>
    </submittedName>
</protein>
<evidence type="ECO:0000313" key="1">
    <source>
        <dbReference type="EMBL" id="VCX31518.1"/>
    </source>
</evidence>
<evidence type="ECO:0000313" key="2">
    <source>
        <dbReference type="Proteomes" id="UP000269945"/>
    </source>
</evidence>
<sequence>GKQKSGSFRVHTELVWQIRNARTPKCMVKFFQKDIFLILGLCTGGWGSRQGLGKGIGKYSIILKETKSR</sequence>
<keyword evidence="2" id="KW-1185">Reference proteome</keyword>
<accession>A0A9X9Q654</accession>
<reference evidence="1 2" key="1">
    <citation type="submission" date="2018-10" db="EMBL/GenBank/DDBJ databases">
        <authorList>
            <person name="Ekblom R."/>
            <person name="Jareborg N."/>
        </authorList>
    </citation>
    <scope>NUCLEOTIDE SEQUENCE [LARGE SCALE GENOMIC DNA]</scope>
    <source>
        <tissue evidence="1">Muscle</tissue>
    </source>
</reference>
<dbReference type="AlphaFoldDB" id="A0A9X9Q654"/>
<feature type="non-terminal residue" evidence="1">
    <location>
        <position position="1"/>
    </location>
</feature>
<dbReference type="EMBL" id="CYRY02041587">
    <property type="protein sequence ID" value="VCX31518.1"/>
    <property type="molecule type" value="Genomic_DNA"/>
</dbReference>
<proteinExistence type="predicted"/>
<dbReference type="Proteomes" id="UP000269945">
    <property type="component" value="Unassembled WGS sequence"/>
</dbReference>
<name>A0A9X9Q654_GULGU</name>
<gene>
    <name evidence="1" type="ORF">BN2614_LOCUS1</name>
</gene>